<accession>A0A6N3F6Y0</accession>
<proteinExistence type="predicted"/>
<gene>
    <name evidence="2" type="primary">nlhH</name>
    <name evidence="2" type="ORF">PCLFYP37_03052</name>
</gene>
<sequence>MRTILLICFSLLGTLPTVYGQSSIEKDRDAFRREADRFLSAMPDGLQEQQTQAILQAIQGDTVPLTRIRASRNIPTPLPTDVNAIYITPALRLYTPVKKNQSPLPLLIYLHGGGWTFGSINSCARFCQTLAATGNVIVLAVDYRLAPEHPFPDGLEDCIRAVKLARKKALEWGSSPELISVGGDSSGGNLALSVCLHNLQNGMPPLRSLLLFYPVVSAWNDASPSWKTYQKGAALDGSLMEAFNQAYTRGQAKHPFISPSLCPDSLLSRLPRLLLVAAERDILCDQGKEFTDHVKRLGVTAHREVLPGTVHLFITVPGQDTAFRHAVSLAEDFLRP</sequence>
<dbReference type="InterPro" id="IPR013094">
    <property type="entry name" value="AB_hydrolase_3"/>
</dbReference>
<evidence type="ECO:0000256" key="1">
    <source>
        <dbReference type="ARBA" id="ARBA00022801"/>
    </source>
</evidence>
<dbReference type="EMBL" id="CACRUT010000016">
    <property type="protein sequence ID" value="VYU47828.1"/>
    <property type="molecule type" value="Genomic_DNA"/>
</dbReference>
<dbReference type="InterPro" id="IPR050300">
    <property type="entry name" value="GDXG_lipolytic_enzyme"/>
</dbReference>
<dbReference type="InterPro" id="IPR029058">
    <property type="entry name" value="AB_hydrolase_fold"/>
</dbReference>
<keyword evidence="1 2" id="KW-0378">Hydrolase</keyword>
<dbReference type="RefSeq" id="WP_008618354.1">
    <property type="nucleotide sequence ID" value="NZ_AP025941.1"/>
</dbReference>
<dbReference type="AlphaFoldDB" id="A0A6N3F6Y0"/>
<dbReference type="PANTHER" id="PTHR48081:SF8">
    <property type="entry name" value="ALPHA_BETA HYDROLASE FOLD-3 DOMAIN-CONTAINING PROTEIN-RELATED"/>
    <property type="match status" value="1"/>
</dbReference>
<name>A0A6N3F6Y0_9BACT</name>
<dbReference type="Gene3D" id="3.40.50.1820">
    <property type="entry name" value="alpha/beta hydrolase"/>
    <property type="match status" value="1"/>
</dbReference>
<dbReference type="Pfam" id="PF07859">
    <property type="entry name" value="Abhydrolase_3"/>
    <property type="match status" value="1"/>
</dbReference>
<dbReference type="GO" id="GO:0106435">
    <property type="term" value="F:carboxylesterase activity"/>
    <property type="evidence" value="ECO:0007669"/>
    <property type="project" value="UniProtKB-EC"/>
</dbReference>
<evidence type="ECO:0000313" key="2">
    <source>
        <dbReference type="EMBL" id="VYU47828.1"/>
    </source>
</evidence>
<dbReference type="EC" id="3.1.1.1" evidence="2"/>
<dbReference type="PANTHER" id="PTHR48081">
    <property type="entry name" value="AB HYDROLASE SUPERFAMILY PROTEIN C4A8.06C"/>
    <property type="match status" value="1"/>
</dbReference>
<dbReference type="GeneID" id="93556616"/>
<protein>
    <submittedName>
        <fullName evidence="2">Carboxylesterase NlhH</fullName>
        <ecNumber evidence="2">3.1.1.1</ecNumber>
    </submittedName>
</protein>
<organism evidence="2">
    <name type="scientific">Paraprevotella clara</name>
    <dbReference type="NCBI Taxonomy" id="454154"/>
    <lineage>
        <taxon>Bacteria</taxon>
        <taxon>Pseudomonadati</taxon>
        <taxon>Bacteroidota</taxon>
        <taxon>Bacteroidia</taxon>
        <taxon>Bacteroidales</taxon>
        <taxon>Prevotellaceae</taxon>
        <taxon>Paraprevotella</taxon>
    </lineage>
</organism>
<reference evidence="2" key="1">
    <citation type="submission" date="2019-11" db="EMBL/GenBank/DDBJ databases">
        <authorList>
            <person name="Feng L."/>
        </authorList>
    </citation>
    <scope>NUCLEOTIDE SEQUENCE</scope>
    <source>
        <strain evidence="2">PclaraLFYP37</strain>
    </source>
</reference>
<dbReference type="SUPFAM" id="SSF53474">
    <property type="entry name" value="alpha/beta-Hydrolases"/>
    <property type="match status" value="1"/>
</dbReference>